<evidence type="ECO:0000256" key="4">
    <source>
        <dbReference type="ARBA" id="ARBA00022989"/>
    </source>
</evidence>
<dbReference type="EMBL" id="UINC01046084">
    <property type="protein sequence ID" value="SVB53649.1"/>
    <property type="molecule type" value="Genomic_DNA"/>
</dbReference>
<evidence type="ECO:0000256" key="1">
    <source>
        <dbReference type="ARBA" id="ARBA00004651"/>
    </source>
</evidence>
<dbReference type="PANTHER" id="PTHR30482">
    <property type="entry name" value="HIGH-AFFINITY BRANCHED-CHAIN AMINO ACID TRANSPORT SYSTEM PERMEASE"/>
    <property type="match status" value="1"/>
</dbReference>
<feature type="transmembrane region" description="Helical" evidence="6">
    <location>
        <begin position="153"/>
        <end position="175"/>
    </location>
</feature>
<dbReference type="InterPro" id="IPR043428">
    <property type="entry name" value="LivM-like"/>
</dbReference>
<feature type="transmembrane region" description="Helical" evidence="6">
    <location>
        <begin position="110"/>
        <end position="133"/>
    </location>
</feature>
<accession>A0A382ETD9</accession>
<feature type="transmembrane region" description="Helical" evidence="6">
    <location>
        <begin position="55"/>
        <end position="74"/>
    </location>
</feature>
<keyword evidence="3 6" id="KW-0812">Transmembrane</keyword>
<dbReference type="PANTHER" id="PTHR30482:SF10">
    <property type="entry name" value="HIGH-AFFINITY BRANCHED-CHAIN AMINO ACID TRANSPORT PROTEIN BRAE"/>
    <property type="match status" value="1"/>
</dbReference>
<dbReference type="Pfam" id="PF02653">
    <property type="entry name" value="BPD_transp_2"/>
    <property type="match status" value="1"/>
</dbReference>
<keyword evidence="5 6" id="KW-0472">Membrane</keyword>
<feature type="non-terminal residue" evidence="7">
    <location>
        <position position="197"/>
    </location>
</feature>
<dbReference type="AlphaFoldDB" id="A0A382ETD9"/>
<proteinExistence type="predicted"/>
<feature type="transmembrane region" description="Helical" evidence="6">
    <location>
        <begin position="29"/>
        <end position="48"/>
    </location>
</feature>
<evidence type="ECO:0000256" key="2">
    <source>
        <dbReference type="ARBA" id="ARBA00022475"/>
    </source>
</evidence>
<evidence type="ECO:0000256" key="6">
    <source>
        <dbReference type="SAM" id="Phobius"/>
    </source>
</evidence>
<evidence type="ECO:0008006" key="8">
    <source>
        <dbReference type="Google" id="ProtNLM"/>
    </source>
</evidence>
<dbReference type="InterPro" id="IPR001851">
    <property type="entry name" value="ABC_transp_permease"/>
</dbReference>
<dbReference type="GO" id="GO:0015658">
    <property type="term" value="F:branched-chain amino acid transmembrane transporter activity"/>
    <property type="evidence" value="ECO:0007669"/>
    <property type="project" value="InterPro"/>
</dbReference>
<keyword evidence="2" id="KW-1003">Cell membrane</keyword>
<name>A0A382ETD9_9ZZZZ</name>
<evidence type="ECO:0000256" key="3">
    <source>
        <dbReference type="ARBA" id="ARBA00022692"/>
    </source>
</evidence>
<comment type="subcellular location">
    <subcellularLocation>
        <location evidence="1">Cell membrane</location>
        <topology evidence="1">Multi-pass membrane protein</topology>
    </subcellularLocation>
</comment>
<organism evidence="7">
    <name type="scientific">marine metagenome</name>
    <dbReference type="NCBI Taxonomy" id="408172"/>
    <lineage>
        <taxon>unclassified sequences</taxon>
        <taxon>metagenomes</taxon>
        <taxon>ecological metagenomes</taxon>
    </lineage>
</organism>
<evidence type="ECO:0000256" key="5">
    <source>
        <dbReference type="ARBA" id="ARBA00023136"/>
    </source>
</evidence>
<gene>
    <name evidence="7" type="ORF">METZ01_LOCUS206503</name>
</gene>
<dbReference type="CDD" id="cd06581">
    <property type="entry name" value="TM_PBP1_LivM_like"/>
    <property type="match status" value="1"/>
</dbReference>
<reference evidence="7" key="1">
    <citation type="submission" date="2018-05" db="EMBL/GenBank/DDBJ databases">
        <authorList>
            <person name="Lanie J.A."/>
            <person name="Ng W.-L."/>
            <person name="Kazmierczak K.M."/>
            <person name="Andrzejewski T.M."/>
            <person name="Davidsen T.M."/>
            <person name="Wayne K.J."/>
            <person name="Tettelin H."/>
            <person name="Glass J.I."/>
            <person name="Rusch D."/>
            <person name="Podicherti R."/>
            <person name="Tsui H.-C.T."/>
            <person name="Winkler M.E."/>
        </authorList>
    </citation>
    <scope>NUCLEOTIDE SEQUENCE</scope>
</reference>
<protein>
    <recommendedName>
        <fullName evidence="8">Branched-chain amino acid ABC transporter permease</fullName>
    </recommendedName>
</protein>
<sequence>MKASVFFIGACTVVLAGLALTRLGVNEYYFFAGYVVLQFVVLATAWNILGGYAGYVNFGSAGFFAIGVYCSIALTKAFALPLPLLILASSIAAGLIGLATGYLTLRLRGVFFAIATLALAIVLETLVANWSYVGGAAGTFVMRPRKVIFFDSYVEFLFIVMLVLAVSSVVIARTIERSRFGRGLRAIRDEEVAAESM</sequence>
<dbReference type="GO" id="GO:0005886">
    <property type="term" value="C:plasma membrane"/>
    <property type="evidence" value="ECO:0007669"/>
    <property type="project" value="UniProtKB-SubCell"/>
</dbReference>
<feature type="transmembrane region" description="Helical" evidence="6">
    <location>
        <begin position="80"/>
        <end position="103"/>
    </location>
</feature>
<keyword evidence="4 6" id="KW-1133">Transmembrane helix</keyword>
<evidence type="ECO:0000313" key="7">
    <source>
        <dbReference type="EMBL" id="SVB53649.1"/>
    </source>
</evidence>